<dbReference type="Proteomes" id="UP000186756">
    <property type="component" value="Unassembled WGS sequence"/>
</dbReference>
<reference evidence="4 6" key="1">
    <citation type="submission" date="2016-10" db="EMBL/GenBank/DDBJ databases">
        <authorList>
            <person name="de Groot N.N."/>
        </authorList>
    </citation>
    <scope>NUCLEOTIDE SEQUENCE [LARGE SCALE GENOMIC DNA]</scope>
    <source>
        <strain evidence="4 6">BS3776</strain>
    </source>
</reference>
<proteinExistence type="predicted"/>
<dbReference type="PANTHER" id="PTHR37844">
    <property type="entry name" value="SER/THR PROTEIN PHOSPHATASE SUPERFAMILY (AFU_ORTHOLOGUE AFUA_1G14840)"/>
    <property type="match status" value="1"/>
</dbReference>
<dbReference type="PANTHER" id="PTHR37844:SF2">
    <property type="entry name" value="SER_THR PROTEIN PHOSPHATASE SUPERFAMILY (AFU_ORTHOLOGUE AFUA_1G14840)"/>
    <property type="match status" value="1"/>
</dbReference>
<accession>A0A1H0JHN0</accession>
<evidence type="ECO:0000259" key="1">
    <source>
        <dbReference type="Pfam" id="PF00149"/>
    </source>
</evidence>
<dbReference type="Proteomes" id="UP000460142">
    <property type="component" value="Unassembled WGS sequence"/>
</dbReference>
<evidence type="ECO:0000313" key="7">
    <source>
        <dbReference type="Proteomes" id="UP000460142"/>
    </source>
</evidence>
<protein>
    <submittedName>
        <fullName evidence="4">Calcineurin-like phosphoesterase superfamily domain-containing protein</fullName>
    </submittedName>
    <submittedName>
        <fullName evidence="2">Serine/threonine protein phosphatase</fullName>
    </submittedName>
</protein>
<dbReference type="Proteomes" id="UP000198549">
    <property type="component" value="Chromosome I"/>
</dbReference>
<dbReference type="InterPro" id="IPR004843">
    <property type="entry name" value="Calcineurin-like_PHP"/>
</dbReference>
<dbReference type="EMBL" id="LT629709">
    <property type="protein sequence ID" value="SDO43216.1"/>
    <property type="molecule type" value="Genomic_DNA"/>
</dbReference>
<dbReference type="SUPFAM" id="SSF56300">
    <property type="entry name" value="Metallo-dependent phosphatases"/>
    <property type="match status" value="1"/>
</dbReference>
<feature type="domain" description="Calcineurin-like phosphoesterase" evidence="1">
    <location>
        <begin position="1"/>
        <end position="209"/>
    </location>
</feature>
<dbReference type="InterPro" id="IPR029052">
    <property type="entry name" value="Metallo-depent_PP-like"/>
</dbReference>
<reference evidence="5" key="3">
    <citation type="submission" date="2017-01" db="EMBL/GenBank/DDBJ databases">
        <authorList>
            <person name="Poblete-Castro I."/>
        </authorList>
    </citation>
    <scope>NUCLEOTIDE SEQUENCE [LARGE SCALE GENOMIC DNA]</scope>
    <source>
        <strain evidence="5">DSM 18361 / CCUG 53116 / MT1</strain>
    </source>
</reference>
<keyword evidence="5" id="KW-1185">Reference proteome</keyword>
<dbReference type="GO" id="GO:0016787">
    <property type="term" value="F:hydrolase activity"/>
    <property type="evidence" value="ECO:0007669"/>
    <property type="project" value="InterPro"/>
</dbReference>
<reference evidence="2 7" key="4">
    <citation type="submission" date="2019-09" db="EMBL/GenBank/DDBJ databases">
        <title>Draft genome sequences of 48 bacterial type strains from the CCUG.</title>
        <authorList>
            <person name="Tunovic T."/>
            <person name="Pineiro-Iglesias B."/>
            <person name="Unosson C."/>
            <person name="Inganas E."/>
            <person name="Ohlen M."/>
            <person name="Cardew S."/>
            <person name="Jensie-Markopoulos S."/>
            <person name="Salva-Serra F."/>
            <person name="Jaen-Luchoro D."/>
            <person name="Karlsson R."/>
            <person name="Svensson-Stadler L."/>
            <person name="Chun J."/>
            <person name="Moore E."/>
        </authorList>
    </citation>
    <scope>NUCLEOTIDE SEQUENCE [LARGE SCALE GENOMIC DNA]</scope>
    <source>
        <strain evidence="2 7">CCUG 53116</strain>
    </source>
</reference>
<gene>
    <name evidence="3" type="ORF">BVK86_20580</name>
    <name evidence="2" type="ORF">F7R15_19620</name>
    <name evidence="4" type="ORF">SAMN04490202_0871</name>
</gene>
<sequence length="242" mass="27478">MKMLVYSDLHIEFAPFTPPATDADIVVLAGDIDIQARGVKWANDTFNCPVIYVCGNHEFYKGHIDHTLHKMREAAAPHVHVLENQIWICNQTRFLVSTGWTDFSSTGDTVEAMVTCGMWMNDFQVIRAEERFRRPRPSDVIERNHEAFDFLAIELAKPFEGKTVVITHHCPVPEVAGDKHDGHLSAAYTNRWNALLPMVDVWIFGHTHRSVDTELGGCRLISNPRGYPQEETGFISDFTIEI</sequence>
<evidence type="ECO:0000313" key="4">
    <source>
        <dbReference type="EMBL" id="SDO43216.1"/>
    </source>
</evidence>
<evidence type="ECO:0000313" key="2">
    <source>
        <dbReference type="EMBL" id="KAB0483859.1"/>
    </source>
</evidence>
<evidence type="ECO:0000313" key="6">
    <source>
        <dbReference type="Proteomes" id="UP000198549"/>
    </source>
</evidence>
<name>A0A1H0JHN0_PSERE</name>
<dbReference type="Gene3D" id="3.60.21.10">
    <property type="match status" value="2"/>
</dbReference>
<organism evidence="4 6">
    <name type="scientific">Pseudomonas reinekei</name>
    <dbReference type="NCBI Taxonomy" id="395598"/>
    <lineage>
        <taxon>Bacteria</taxon>
        <taxon>Pseudomonadati</taxon>
        <taxon>Pseudomonadota</taxon>
        <taxon>Gammaproteobacteria</taxon>
        <taxon>Pseudomonadales</taxon>
        <taxon>Pseudomonadaceae</taxon>
        <taxon>Pseudomonas</taxon>
    </lineage>
</organism>
<dbReference type="OrthoDB" id="356681at2"/>
<dbReference type="Pfam" id="PF00149">
    <property type="entry name" value="Metallophos"/>
    <property type="match status" value="1"/>
</dbReference>
<reference evidence="3" key="2">
    <citation type="submission" date="2017-01" db="EMBL/GenBank/DDBJ databases">
        <authorList>
            <person name="Mah S.A."/>
            <person name="Swanson W.J."/>
            <person name="Moy G.W."/>
            <person name="Vacquier V.D."/>
        </authorList>
    </citation>
    <scope>NUCLEOTIDE SEQUENCE [LARGE SCALE GENOMIC DNA]</scope>
    <source>
        <strain evidence="3">MT1</strain>
    </source>
</reference>
<dbReference type="EMBL" id="MSTQ01000013">
    <property type="protein sequence ID" value="OLU00923.1"/>
    <property type="molecule type" value="Genomic_DNA"/>
</dbReference>
<evidence type="ECO:0000313" key="5">
    <source>
        <dbReference type="Proteomes" id="UP000186756"/>
    </source>
</evidence>
<dbReference type="RefSeq" id="WP_075948152.1">
    <property type="nucleotide sequence ID" value="NZ_LT629709.1"/>
</dbReference>
<dbReference type="AlphaFoldDB" id="A0A1H0JHN0"/>
<dbReference type="EMBL" id="VZPS01000013">
    <property type="protein sequence ID" value="KAB0483859.1"/>
    <property type="molecule type" value="Genomic_DNA"/>
</dbReference>
<evidence type="ECO:0000313" key="3">
    <source>
        <dbReference type="EMBL" id="OLU00923.1"/>
    </source>
</evidence>